<dbReference type="GO" id="GO:0004497">
    <property type="term" value="F:monooxygenase activity"/>
    <property type="evidence" value="ECO:0007669"/>
    <property type="project" value="UniProtKB-KW"/>
</dbReference>
<dbReference type="PANTHER" id="PTHR30011">
    <property type="entry name" value="ALKANESULFONATE MONOOXYGENASE-RELATED"/>
    <property type="match status" value="1"/>
</dbReference>
<reference evidence="6 7" key="1">
    <citation type="submission" date="2017-09" db="EMBL/GenBank/DDBJ databases">
        <title>Sphingomonas panjinensis sp.nov., isolated from oil-contaminated soil.</title>
        <authorList>
            <person name="Wang L."/>
            <person name="Chen L."/>
        </authorList>
    </citation>
    <scope>NUCLEOTIDE SEQUENCE [LARGE SCALE GENOMIC DNA]</scope>
    <source>
        <strain evidence="6 7">FW-11</strain>
    </source>
</reference>
<sequence length="339" mass="36434">MSPSMDRKMAIISSALDRIRKPGRLTLGIELPLDNDWSPAGEAKRRADGRPGGVPDLARHAELVRKVDAGGFAAVWMRDVPVFDSVRMGDAGSVYDVFTHLGFLAGITRNVALGTAAVVLPIRHPMMIAKAAASADALSGGRLILGVASGDRPVEYPLLGLDFESRGERFREAVAYMRAAWTPGGLPIGDGTREPTLDLLPRPAQPTIPLVVAGRAQQSEPWIAQNMDGRFVYPGDIMRLAAQAAAWRAARGSEGAFISAFHLDLADDPDEAATPHRFGARMGRNRFLDHLEALRRVGVDHMAVLLRRSVRPVDEVLDELAAEILPALDAPSPAVVQAA</sequence>
<proteinExistence type="predicted"/>
<dbReference type="Proteomes" id="UP000244162">
    <property type="component" value="Unassembled WGS sequence"/>
</dbReference>
<dbReference type="PANTHER" id="PTHR30011:SF16">
    <property type="entry name" value="C2H2 FINGER DOMAIN TRANSCRIPTION FACTOR (EUROFUNG)-RELATED"/>
    <property type="match status" value="1"/>
</dbReference>
<name>A0A2T5FTP8_9SPHN</name>
<dbReference type="GO" id="GO:0016705">
    <property type="term" value="F:oxidoreductase activity, acting on paired donors, with incorporation or reduction of molecular oxygen"/>
    <property type="evidence" value="ECO:0007669"/>
    <property type="project" value="InterPro"/>
</dbReference>
<dbReference type="Gene3D" id="3.20.20.30">
    <property type="entry name" value="Luciferase-like domain"/>
    <property type="match status" value="1"/>
</dbReference>
<evidence type="ECO:0000259" key="5">
    <source>
        <dbReference type="Pfam" id="PF00296"/>
    </source>
</evidence>
<evidence type="ECO:0000313" key="6">
    <source>
        <dbReference type="EMBL" id="PTQ07442.1"/>
    </source>
</evidence>
<feature type="domain" description="Luciferase-like" evidence="5">
    <location>
        <begin position="50"/>
        <end position="276"/>
    </location>
</feature>
<dbReference type="InterPro" id="IPR036661">
    <property type="entry name" value="Luciferase-like_sf"/>
</dbReference>
<dbReference type="NCBIfam" id="TIGR03571">
    <property type="entry name" value="lucif_BA3436"/>
    <property type="match status" value="1"/>
</dbReference>
<evidence type="ECO:0000256" key="2">
    <source>
        <dbReference type="ARBA" id="ARBA00022643"/>
    </source>
</evidence>
<organism evidence="6 7">
    <name type="scientific">Sphingomonas oleivorans</name>
    <dbReference type="NCBI Taxonomy" id="1735121"/>
    <lineage>
        <taxon>Bacteria</taxon>
        <taxon>Pseudomonadati</taxon>
        <taxon>Pseudomonadota</taxon>
        <taxon>Alphaproteobacteria</taxon>
        <taxon>Sphingomonadales</taxon>
        <taxon>Sphingomonadaceae</taxon>
        <taxon>Sphingomonas</taxon>
    </lineage>
</organism>
<gene>
    <name evidence="6" type="ORF">CLG96_18045</name>
</gene>
<dbReference type="InterPro" id="IPR020020">
    <property type="entry name" value="Luciferase-type_oxidoreductase"/>
</dbReference>
<accession>A0A2T5FTP8</accession>
<protein>
    <submittedName>
        <fullName evidence="6">LLM class flavin-dependent oxidoreductase</fullName>
    </submittedName>
</protein>
<dbReference type="AlphaFoldDB" id="A0A2T5FTP8"/>
<dbReference type="OrthoDB" id="5728724at2"/>
<dbReference type="Pfam" id="PF00296">
    <property type="entry name" value="Bac_luciferase"/>
    <property type="match status" value="1"/>
</dbReference>
<dbReference type="EMBL" id="NWBU01000018">
    <property type="protein sequence ID" value="PTQ07442.1"/>
    <property type="molecule type" value="Genomic_DNA"/>
</dbReference>
<evidence type="ECO:0000256" key="4">
    <source>
        <dbReference type="ARBA" id="ARBA00023033"/>
    </source>
</evidence>
<keyword evidence="4" id="KW-0503">Monooxygenase</keyword>
<keyword evidence="2" id="KW-0288">FMN</keyword>
<keyword evidence="1" id="KW-0285">Flavoprotein</keyword>
<dbReference type="InterPro" id="IPR011251">
    <property type="entry name" value="Luciferase-like_dom"/>
</dbReference>
<dbReference type="InterPro" id="IPR051260">
    <property type="entry name" value="Diverse_substr_monoxygenases"/>
</dbReference>
<keyword evidence="3" id="KW-0560">Oxidoreductase</keyword>
<evidence type="ECO:0000256" key="3">
    <source>
        <dbReference type="ARBA" id="ARBA00023002"/>
    </source>
</evidence>
<dbReference type="SUPFAM" id="SSF51679">
    <property type="entry name" value="Bacterial luciferase-like"/>
    <property type="match status" value="1"/>
</dbReference>
<evidence type="ECO:0000313" key="7">
    <source>
        <dbReference type="Proteomes" id="UP000244162"/>
    </source>
</evidence>
<evidence type="ECO:0000256" key="1">
    <source>
        <dbReference type="ARBA" id="ARBA00022630"/>
    </source>
</evidence>
<comment type="caution">
    <text evidence="6">The sequence shown here is derived from an EMBL/GenBank/DDBJ whole genome shotgun (WGS) entry which is preliminary data.</text>
</comment>
<keyword evidence="7" id="KW-1185">Reference proteome</keyword>